<evidence type="ECO:0000256" key="1">
    <source>
        <dbReference type="ARBA" id="ARBA00022741"/>
    </source>
</evidence>
<evidence type="ECO:0000313" key="6">
    <source>
        <dbReference type="EMBL" id="KYF72863.1"/>
    </source>
</evidence>
<dbReference type="Pfam" id="PF00158">
    <property type="entry name" value="Sigma54_activat"/>
    <property type="match status" value="1"/>
</dbReference>
<dbReference type="SUPFAM" id="SSF52540">
    <property type="entry name" value="P-loop containing nucleoside triphosphate hydrolases"/>
    <property type="match status" value="1"/>
</dbReference>
<keyword evidence="2" id="KW-0067">ATP-binding</keyword>
<evidence type="ECO:0000259" key="5">
    <source>
        <dbReference type="PROSITE" id="PS50045"/>
    </source>
</evidence>
<dbReference type="EMBL" id="JEMB01003415">
    <property type="protein sequence ID" value="KYF72863.1"/>
    <property type="molecule type" value="Genomic_DNA"/>
</dbReference>
<feature type="domain" description="FHA" evidence="4">
    <location>
        <begin position="46"/>
        <end position="95"/>
    </location>
</feature>
<dbReference type="PROSITE" id="PS00675">
    <property type="entry name" value="SIGMA54_INTERACT_1"/>
    <property type="match status" value="1"/>
</dbReference>
<dbReference type="InterPro" id="IPR009057">
    <property type="entry name" value="Homeodomain-like_sf"/>
</dbReference>
<feature type="domain" description="Sigma-54 factor interaction" evidence="5">
    <location>
        <begin position="135"/>
        <end position="353"/>
    </location>
</feature>
<dbReference type="SMART" id="SM00382">
    <property type="entry name" value="AAA"/>
    <property type="match status" value="1"/>
</dbReference>
<dbReference type="Gene3D" id="3.40.50.300">
    <property type="entry name" value="P-loop containing nucleotide triphosphate hydrolases"/>
    <property type="match status" value="1"/>
</dbReference>
<dbReference type="InterPro" id="IPR027417">
    <property type="entry name" value="P-loop_NTPase"/>
</dbReference>
<dbReference type="InterPro" id="IPR002197">
    <property type="entry name" value="HTH_Fis"/>
</dbReference>
<dbReference type="GO" id="GO:0006355">
    <property type="term" value="P:regulation of DNA-templated transcription"/>
    <property type="evidence" value="ECO:0007669"/>
    <property type="project" value="InterPro"/>
</dbReference>
<dbReference type="InterPro" id="IPR003593">
    <property type="entry name" value="AAA+_ATPase"/>
</dbReference>
<dbReference type="GO" id="GO:0043565">
    <property type="term" value="F:sequence-specific DNA binding"/>
    <property type="evidence" value="ECO:0007669"/>
    <property type="project" value="InterPro"/>
</dbReference>
<evidence type="ECO:0000259" key="4">
    <source>
        <dbReference type="PROSITE" id="PS50006"/>
    </source>
</evidence>
<reference evidence="6 7" key="1">
    <citation type="submission" date="2014-02" db="EMBL/GenBank/DDBJ databases">
        <title>The small core and large imbalanced accessory genome model reveals a collaborative survival strategy of Sorangium cellulosum strains in nature.</title>
        <authorList>
            <person name="Han K."/>
            <person name="Peng R."/>
            <person name="Blom J."/>
            <person name="Li Y.-Z."/>
        </authorList>
    </citation>
    <scope>NUCLEOTIDE SEQUENCE [LARGE SCALE GENOMIC DNA]</scope>
    <source>
        <strain evidence="6 7">So0011-07</strain>
    </source>
</reference>
<dbReference type="SMART" id="SM00240">
    <property type="entry name" value="FHA"/>
    <property type="match status" value="1"/>
</dbReference>
<feature type="region of interest" description="Disordered" evidence="3">
    <location>
        <begin position="1"/>
        <end position="23"/>
    </location>
</feature>
<dbReference type="CDD" id="cd00060">
    <property type="entry name" value="FHA"/>
    <property type="match status" value="1"/>
</dbReference>
<dbReference type="SUPFAM" id="SSF46689">
    <property type="entry name" value="Homeodomain-like"/>
    <property type="match status" value="1"/>
</dbReference>
<dbReference type="Gene3D" id="2.60.200.20">
    <property type="match status" value="1"/>
</dbReference>
<keyword evidence="1" id="KW-0547">Nucleotide-binding</keyword>
<dbReference type="Proteomes" id="UP000075635">
    <property type="component" value="Unassembled WGS sequence"/>
</dbReference>
<gene>
    <name evidence="6" type="ORF">BE17_43865</name>
</gene>
<protein>
    <recommendedName>
        <fullName evidence="8">Fis family transcriptional regulator</fullName>
    </recommendedName>
</protein>
<dbReference type="AlphaFoldDB" id="A0A150QY17"/>
<dbReference type="InterPro" id="IPR008984">
    <property type="entry name" value="SMAD_FHA_dom_sf"/>
</dbReference>
<dbReference type="PANTHER" id="PTHR32071">
    <property type="entry name" value="TRANSCRIPTIONAL REGULATORY PROTEIN"/>
    <property type="match status" value="1"/>
</dbReference>
<dbReference type="InterPro" id="IPR025662">
    <property type="entry name" value="Sigma_54_int_dom_ATP-bd_1"/>
</dbReference>
<organism evidence="6 7">
    <name type="scientific">Sorangium cellulosum</name>
    <name type="common">Polyangium cellulosum</name>
    <dbReference type="NCBI Taxonomy" id="56"/>
    <lineage>
        <taxon>Bacteria</taxon>
        <taxon>Pseudomonadati</taxon>
        <taxon>Myxococcota</taxon>
        <taxon>Polyangia</taxon>
        <taxon>Polyangiales</taxon>
        <taxon>Polyangiaceae</taxon>
        <taxon>Sorangium</taxon>
    </lineage>
</organism>
<dbReference type="GO" id="GO:0005524">
    <property type="term" value="F:ATP binding"/>
    <property type="evidence" value="ECO:0007669"/>
    <property type="project" value="UniProtKB-KW"/>
</dbReference>
<accession>A0A150QY17</accession>
<evidence type="ECO:0000256" key="3">
    <source>
        <dbReference type="SAM" id="MobiDB-lite"/>
    </source>
</evidence>
<evidence type="ECO:0008006" key="8">
    <source>
        <dbReference type="Google" id="ProtNLM"/>
    </source>
</evidence>
<dbReference type="Pfam" id="PF00498">
    <property type="entry name" value="FHA"/>
    <property type="match status" value="1"/>
</dbReference>
<dbReference type="Pfam" id="PF02954">
    <property type="entry name" value="HTH_8"/>
    <property type="match status" value="1"/>
</dbReference>
<comment type="caution">
    <text evidence="6">The sequence shown here is derived from an EMBL/GenBank/DDBJ whole genome shotgun (WGS) entry which is preliminary data.</text>
</comment>
<dbReference type="PROSITE" id="PS50045">
    <property type="entry name" value="SIGMA54_INTERACT_4"/>
    <property type="match status" value="1"/>
</dbReference>
<sequence length="420" mass="45039">MGAGRPSQPTTDEHRPPSAGDGGCGRPVLLAAFPGLAACSIPASGEVVGRAWLVSAGIPDTEVSGQHLSFSRTGGRLQIEDVGSRNGTYLNGAPLRARQRVGLDDGDVVRLGRTLLVYREAFTGALSPAPPLGRLVGPWGLTAVRAELLALAARRELNVLLQGETGTGKELLAESVVEALGRRGKPFAAVNVAGIPASVFEGQLFGWKRGAYSGAVGDSRGVLRAHQGGAVFLDEIGELPLEVQPKILRLLENREILPVGEDRPVRVEVALIAATNRPLEAMVERGAFRRDLLARFLVRIDLAPLRERPEDVFAVLQALRERRGAPFDPRAAEVEAVERLLLERWPANVRDVDRLAAMIDRAAPLTQHAVERVLGPPAARVALTREAAEQVLAECRGNQSEATRRLGVSRGKLRRMLGLA</sequence>
<evidence type="ECO:0000313" key="7">
    <source>
        <dbReference type="Proteomes" id="UP000075635"/>
    </source>
</evidence>
<evidence type="ECO:0000256" key="2">
    <source>
        <dbReference type="ARBA" id="ARBA00022840"/>
    </source>
</evidence>
<dbReference type="InterPro" id="IPR000253">
    <property type="entry name" value="FHA_dom"/>
</dbReference>
<dbReference type="CDD" id="cd00009">
    <property type="entry name" value="AAA"/>
    <property type="match status" value="1"/>
</dbReference>
<dbReference type="InterPro" id="IPR002078">
    <property type="entry name" value="Sigma_54_int"/>
</dbReference>
<dbReference type="Gene3D" id="1.10.10.60">
    <property type="entry name" value="Homeodomain-like"/>
    <property type="match status" value="1"/>
</dbReference>
<dbReference type="PANTHER" id="PTHR32071:SF81">
    <property type="entry name" value="PROPIONATE CATABOLISM OPERON REGULATORY PROTEIN"/>
    <property type="match status" value="1"/>
</dbReference>
<name>A0A150QY17_SORCE</name>
<dbReference type="PROSITE" id="PS50006">
    <property type="entry name" value="FHA_DOMAIN"/>
    <property type="match status" value="1"/>
</dbReference>
<dbReference type="SUPFAM" id="SSF49879">
    <property type="entry name" value="SMAD/FHA domain"/>
    <property type="match status" value="1"/>
</dbReference>
<proteinExistence type="predicted"/>